<evidence type="ECO:0000256" key="2">
    <source>
        <dbReference type="ARBA" id="ARBA00008814"/>
    </source>
</evidence>
<dbReference type="PROSITE" id="PS51257">
    <property type="entry name" value="PROKAR_LIPOPROTEIN"/>
    <property type="match status" value="1"/>
</dbReference>
<dbReference type="GO" id="GO:0030288">
    <property type="term" value="C:outer membrane-bounded periplasmic space"/>
    <property type="evidence" value="ECO:0007669"/>
    <property type="project" value="TreeGrafter"/>
</dbReference>
<feature type="region of interest" description="Disordered" evidence="5">
    <location>
        <begin position="29"/>
        <end position="73"/>
    </location>
</feature>
<dbReference type="PROSITE" id="PS50983">
    <property type="entry name" value="FE_B12_PBP"/>
    <property type="match status" value="1"/>
</dbReference>
<comment type="similarity">
    <text evidence="2">Belongs to the bacterial solute-binding protein 8 family.</text>
</comment>
<sequence length="357" mass="38740">MKRSWSTVGMVILIAALLAACGAAREQGTRQDGTTNAAPGGVTNEAANDSGAPAQDEQTSTDGREAAETTKEQTTATQVLETVMGDVAIPVEPERVIGLSVVYPELLYALGVVPVAVQNYHDEFPSYLGDGLADTLKMGIDRTPDFEAILSADPDLILAPAWWSEKDYDQLSSIAPTVLLPQRDDWRDELRDIAAVFGKEAQAATVIAELQAKTDEAAAQLDELIGDETVLYMRIMAKEIVVHGPSSARGKLIHEELGLAPVPQLPQAENARSISLEVLPEYDADHFIIQLDDESSEEVQSQFERMLSSALWDKLTAVQQDHLYMVEGKDWFNVGMSPLADSAAIDTVVEALEHKQP</sequence>
<dbReference type="PANTHER" id="PTHR30532">
    <property type="entry name" value="IRON III DICITRATE-BINDING PERIPLASMIC PROTEIN"/>
    <property type="match status" value="1"/>
</dbReference>
<dbReference type="Pfam" id="PF01497">
    <property type="entry name" value="Peripla_BP_2"/>
    <property type="match status" value="1"/>
</dbReference>
<comment type="subcellular location">
    <subcellularLocation>
        <location evidence="1">Cell envelope</location>
    </subcellularLocation>
</comment>
<evidence type="ECO:0000256" key="4">
    <source>
        <dbReference type="ARBA" id="ARBA00022729"/>
    </source>
</evidence>
<dbReference type="InterPro" id="IPR051313">
    <property type="entry name" value="Bact_iron-sidero_bind"/>
</dbReference>
<feature type="chain" id="PRO_5039545167" evidence="6">
    <location>
        <begin position="27"/>
        <end position="357"/>
    </location>
</feature>
<dbReference type="Proteomes" id="UP000621560">
    <property type="component" value="Unassembled WGS sequence"/>
</dbReference>
<feature type="compositionally biased region" description="Basic and acidic residues" evidence="5">
    <location>
        <begin position="62"/>
        <end position="71"/>
    </location>
</feature>
<keyword evidence="3" id="KW-0813">Transport</keyword>
<keyword evidence="4 6" id="KW-0732">Signal</keyword>
<dbReference type="Gene3D" id="3.40.50.1980">
    <property type="entry name" value="Nitrogenase molybdenum iron protein domain"/>
    <property type="match status" value="2"/>
</dbReference>
<accession>A0A927BTJ9</accession>
<proteinExistence type="inferred from homology"/>
<reference evidence="8" key="1">
    <citation type="submission" date="2020-09" db="EMBL/GenBank/DDBJ databases">
        <title>A novel bacterium of genus Paenibacillus, isolated from South China Sea.</title>
        <authorList>
            <person name="Huang H."/>
            <person name="Mo K."/>
            <person name="Hu Y."/>
        </authorList>
    </citation>
    <scope>NUCLEOTIDE SEQUENCE</scope>
    <source>
        <strain evidence="8">IB182496</strain>
    </source>
</reference>
<feature type="domain" description="Fe/B12 periplasmic-binding" evidence="7">
    <location>
        <begin position="95"/>
        <end position="356"/>
    </location>
</feature>
<dbReference type="GO" id="GO:1901678">
    <property type="term" value="P:iron coordination entity transport"/>
    <property type="evidence" value="ECO:0007669"/>
    <property type="project" value="UniProtKB-ARBA"/>
</dbReference>
<feature type="signal peptide" evidence="6">
    <location>
        <begin position="1"/>
        <end position="26"/>
    </location>
</feature>
<dbReference type="SUPFAM" id="SSF53807">
    <property type="entry name" value="Helical backbone' metal receptor"/>
    <property type="match status" value="1"/>
</dbReference>
<keyword evidence="9" id="KW-1185">Reference proteome</keyword>
<evidence type="ECO:0000259" key="7">
    <source>
        <dbReference type="PROSITE" id="PS50983"/>
    </source>
</evidence>
<evidence type="ECO:0000256" key="6">
    <source>
        <dbReference type="SAM" id="SignalP"/>
    </source>
</evidence>
<gene>
    <name evidence="8" type="ORF">IDH44_15155</name>
</gene>
<evidence type="ECO:0000256" key="3">
    <source>
        <dbReference type="ARBA" id="ARBA00022448"/>
    </source>
</evidence>
<evidence type="ECO:0000256" key="1">
    <source>
        <dbReference type="ARBA" id="ARBA00004196"/>
    </source>
</evidence>
<dbReference type="InterPro" id="IPR002491">
    <property type="entry name" value="ABC_transptr_periplasmic_BD"/>
</dbReference>
<organism evidence="8 9">
    <name type="scientific">Paenibacillus sabuli</name>
    <dbReference type="NCBI Taxonomy" id="2772509"/>
    <lineage>
        <taxon>Bacteria</taxon>
        <taxon>Bacillati</taxon>
        <taxon>Bacillota</taxon>
        <taxon>Bacilli</taxon>
        <taxon>Bacillales</taxon>
        <taxon>Paenibacillaceae</taxon>
        <taxon>Paenibacillus</taxon>
    </lineage>
</organism>
<dbReference type="RefSeq" id="WP_190919050.1">
    <property type="nucleotide sequence ID" value="NZ_JACXIZ010000025.1"/>
</dbReference>
<evidence type="ECO:0000313" key="9">
    <source>
        <dbReference type="Proteomes" id="UP000621560"/>
    </source>
</evidence>
<protein>
    <submittedName>
        <fullName evidence="8">Iron-siderophore ABC transporter substrate-binding protein</fullName>
    </submittedName>
</protein>
<dbReference type="EMBL" id="JACXIZ010000025">
    <property type="protein sequence ID" value="MBD2846537.1"/>
    <property type="molecule type" value="Genomic_DNA"/>
</dbReference>
<dbReference type="CDD" id="cd01146">
    <property type="entry name" value="FhuD"/>
    <property type="match status" value="1"/>
</dbReference>
<dbReference type="PANTHER" id="PTHR30532:SF1">
    <property type="entry name" value="IRON(3+)-HYDROXAMATE-BINDING PROTEIN FHUD"/>
    <property type="match status" value="1"/>
</dbReference>
<comment type="caution">
    <text evidence="8">The sequence shown here is derived from an EMBL/GenBank/DDBJ whole genome shotgun (WGS) entry which is preliminary data.</text>
</comment>
<evidence type="ECO:0000313" key="8">
    <source>
        <dbReference type="EMBL" id="MBD2846537.1"/>
    </source>
</evidence>
<evidence type="ECO:0000256" key="5">
    <source>
        <dbReference type="SAM" id="MobiDB-lite"/>
    </source>
</evidence>
<name>A0A927BTJ9_9BACL</name>
<dbReference type="AlphaFoldDB" id="A0A927BTJ9"/>